<dbReference type="Pfam" id="PF08220">
    <property type="entry name" value="HTH_DeoR"/>
    <property type="match status" value="1"/>
</dbReference>
<name>A0ABX1KCJ1_9MICO</name>
<dbReference type="Gene3D" id="1.10.10.10">
    <property type="entry name" value="Winged helix-like DNA-binding domain superfamily/Winged helix DNA-binding domain"/>
    <property type="match status" value="1"/>
</dbReference>
<dbReference type="InterPro" id="IPR001034">
    <property type="entry name" value="DeoR_HTH"/>
</dbReference>
<dbReference type="SUPFAM" id="SSF53822">
    <property type="entry name" value="Periplasmic binding protein-like I"/>
    <property type="match status" value="1"/>
</dbReference>
<reference evidence="5 6" key="1">
    <citation type="submission" date="2020-04" db="EMBL/GenBank/DDBJ databases">
        <title>CFH 90308 Microbacterium sp.</title>
        <authorList>
            <person name="Nie G."/>
            <person name="Ming H."/>
            <person name="Xia T."/>
        </authorList>
    </citation>
    <scope>NUCLEOTIDE SEQUENCE [LARGE SCALE GENOMIC DNA]</scope>
    <source>
        <strain evidence="5 6">CFH 90308</strain>
    </source>
</reference>
<dbReference type="InterPro" id="IPR036390">
    <property type="entry name" value="WH_DNA-bd_sf"/>
</dbReference>
<evidence type="ECO:0000256" key="2">
    <source>
        <dbReference type="ARBA" id="ARBA00023125"/>
    </source>
</evidence>
<dbReference type="Proteomes" id="UP001429745">
    <property type="component" value="Unassembled WGS sequence"/>
</dbReference>
<evidence type="ECO:0000256" key="3">
    <source>
        <dbReference type="ARBA" id="ARBA00023163"/>
    </source>
</evidence>
<dbReference type="EMBL" id="JABACI010000004">
    <property type="protein sequence ID" value="NLP84748.1"/>
    <property type="molecule type" value="Genomic_DNA"/>
</dbReference>
<dbReference type="InterPro" id="IPR046335">
    <property type="entry name" value="LacI/GalR-like_sensor"/>
</dbReference>
<evidence type="ECO:0000313" key="5">
    <source>
        <dbReference type="EMBL" id="NLP84748.1"/>
    </source>
</evidence>
<accession>A0ABX1KCJ1</accession>
<dbReference type="SMART" id="SM00420">
    <property type="entry name" value="HTH_DEOR"/>
    <property type="match status" value="1"/>
</dbReference>
<dbReference type="PANTHER" id="PTHR30146">
    <property type="entry name" value="LACI-RELATED TRANSCRIPTIONAL REPRESSOR"/>
    <property type="match status" value="1"/>
</dbReference>
<evidence type="ECO:0000313" key="6">
    <source>
        <dbReference type="Proteomes" id="UP001429745"/>
    </source>
</evidence>
<comment type="caution">
    <text evidence="5">The sequence shown here is derived from an EMBL/GenBank/DDBJ whole genome shotgun (WGS) entry which is preliminary data.</text>
</comment>
<protein>
    <submittedName>
        <fullName evidence="5">DeoR/GlpR family transcriptional regulator</fullName>
    </submittedName>
</protein>
<keyword evidence="2" id="KW-0238">DNA-binding</keyword>
<keyword evidence="3" id="KW-0804">Transcription</keyword>
<sequence length="350" mass="37801">MDELRRVGSVRVADLAREFGVAELTIRRDIGALADRGLLTRVHGGATLRSRLDTSVPRAAPTSGPPRFRVGMVVPSLGYYWPHIIVGARAAATDAGVQLVLRGASYSPADQRRQISSLVESGTLHGLIVATETQGPEGSALLQWLDSLPIPVVLAERRVPSALALTRLEWVTTDHVFGGSLAANHLATLGHRRVGLLASPGSPTSWQLRRGWARALDELGMTGTFDLDTALDALDGGERERTIDGLLRTCRDTGTTAVLIHSDPQAVLLQQHARDHGWSVPDDLAVLAYDDEVAESAEPPITALRPPKPQVGRLAVETMVGRLTDGPRRPVQRVYLLPELRVRDSTALSR</sequence>
<dbReference type="InterPro" id="IPR036388">
    <property type="entry name" value="WH-like_DNA-bd_sf"/>
</dbReference>
<evidence type="ECO:0000259" key="4">
    <source>
        <dbReference type="PROSITE" id="PS51000"/>
    </source>
</evidence>
<dbReference type="Gene3D" id="3.40.50.2300">
    <property type="match status" value="2"/>
</dbReference>
<dbReference type="Pfam" id="PF13377">
    <property type="entry name" value="Peripla_BP_3"/>
    <property type="match status" value="1"/>
</dbReference>
<dbReference type="PRINTS" id="PR00037">
    <property type="entry name" value="HTHLACR"/>
</dbReference>
<gene>
    <name evidence="5" type="ORF">HF576_12895</name>
</gene>
<dbReference type="InterPro" id="IPR028082">
    <property type="entry name" value="Peripla_BP_I"/>
</dbReference>
<dbReference type="PANTHER" id="PTHR30146:SF155">
    <property type="entry name" value="ALANINE RACEMASE"/>
    <property type="match status" value="1"/>
</dbReference>
<evidence type="ECO:0000256" key="1">
    <source>
        <dbReference type="ARBA" id="ARBA00023015"/>
    </source>
</evidence>
<feature type="domain" description="HTH deoR-type" evidence="4">
    <location>
        <begin position="1"/>
        <end position="48"/>
    </location>
</feature>
<dbReference type="PROSITE" id="PS51000">
    <property type="entry name" value="HTH_DEOR_2"/>
    <property type="match status" value="1"/>
</dbReference>
<keyword evidence="6" id="KW-1185">Reference proteome</keyword>
<organism evidence="5 6">
    <name type="scientific">Microbacterium salsuginis</name>
    <dbReference type="NCBI Taxonomy" id="2722803"/>
    <lineage>
        <taxon>Bacteria</taxon>
        <taxon>Bacillati</taxon>
        <taxon>Actinomycetota</taxon>
        <taxon>Actinomycetes</taxon>
        <taxon>Micrococcales</taxon>
        <taxon>Microbacteriaceae</taxon>
        <taxon>Microbacterium</taxon>
    </lineage>
</organism>
<keyword evidence="1" id="KW-0805">Transcription regulation</keyword>
<proteinExistence type="predicted"/>
<dbReference type="SUPFAM" id="SSF46785">
    <property type="entry name" value="Winged helix' DNA-binding domain"/>
    <property type="match status" value="1"/>
</dbReference>